<evidence type="ECO:0000313" key="3">
    <source>
        <dbReference type="Proteomes" id="UP001164746"/>
    </source>
</evidence>
<protein>
    <submittedName>
        <fullName evidence="2">Uncharacterized protein</fullName>
    </submittedName>
</protein>
<keyword evidence="3" id="KW-1185">Reference proteome</keyword>
<proteinExistence type="predicted"/>
<dbReference type="EMBL" id="CP111023">
    <property type="protein sequence ID" value="WAR21977.1"/>
    <property type="molecule type" value="Genomic_DNA"/>
</dbReference>
<reference evidence="2" key="1">
    <citation type="submission" date="2022-11" db="EMBL/GenBank/DDBJ databases">
        <title>Centuries of genome instability and evolution in soft-shell clam transmissible cancer (bioRxiv).</title>
        <authorList>
            <person name="Hart S.F.M."/>
            <person name="Yonemitsu M.A."/>
            <person name="Giersch R.M."/>
            <person name="Beal B.F."/>
            <person name="Arriagada G."/>
            <person name="Davis B.W."/>
            <person name="Ostrander E.A."/>
            <person name="Goff S.P."/>
            <person name="Metzger M.J."/>
        </authorList>
    </citation>
    <scope>NUCLEOTIDE SEQUENCE</scope>
    <source>
        <strain evidence="2">MELC-2E11</strain>
        <tissue evidence="2">Siphon/mantle</tissue>
    </source>
</reference>
<organism evidence="2 3">
    <name type="scientific">Mya arenaria</name>
    <name type="common">Soft-shell clam</name>
    <dbReference type="NCBI Taxonomy" id="6604"/>
    <lineage>
        <taxon>Eukaryota</taxon>
        <taxon>Metazoa</taxon>
        <taxon>Spiralia</taxon>
        <taxon>Lophotrochozoa</taxon>
        <taxon>Mollusca</taxon>
        <taxon>Bivalvia</taxon>
        <taxon>Autobranchia</taxon>
        <taxon>Heteroconchia</taxon>
        <taxon>Euheterodonta</taxon>
        <taxon>Imparidentia</taxon>
        <taxon>Neoheterodontei</taxon>
        <taxon>Myida</taxon>
        <taxon>Myoidea</taxon>
        <taxon>Myidae</taxon>
        <taxon>Mya</taxon>
    </lineage>
</organism>
<accession>A0ABY7FK73</accession>
<gene>
    <name evidence="2" type="ORF">MAR_015951</name>
</gene>
<feature type="compositionally biased region" description="Basic and acidic residues" evidence="1">
    <location>
        <begin position="1"/>
        <end position="18"/>
    </location>
</feature>
<sequence>MSQIEDHYDSIIDTKPDNDCVAGKTPRECVTEGGYQKQEDTDNDDARGRDTGDEDYVSYCVNDSNVYMTVEVDTSKESHKDDTDLYEEYKTNDSSAPIYEIVDEGAMPIVEESGELIDVQDQDVVRECCRVFVRSVIKCCRERNNRLPLDVYLVNNCPILTSWISEDLAAFSE</sequence>
<feature type="region of interest" description="Disordered" evidence="1">
    <location>
        <begin position="1"/>
        <end position="54"/>
    </location>
</feature>
<dbReference type="Proteomes" id="UP001164746">
    <property type="component" value="Chromosome 12"/>
</dbReference>
<evidence type="ECO:0000256" key="1">
    <source>
        <dbReference type="SAM" id="MobiDB-lite"/>
    </source>
</evidence>
<feature type="compositionally biased region" description="Basic and acidic residues" evidence="1">
    <location>
        <begin position="37"/>
        <end position="51"/>
    </location>
</feature>
<evidence type="ECO:0000313" key="2">
    <source>
        <dbReference type="EMBL" id="WAR21977.1"/>
    </source>
</evidence>
<name>A0ABY7FK73_MYAAR</name>